<comment type="subcellular location">
    <subcellularLocation>
        <location evidence="1">Nucleus</location>
    </subcellularLocation>
</comment>
<dbReference type="PANTHER" id="PTHR31845:SF32">
    <property type="entry name" value="MISCELLANEOUS ZN(II)2CYS6 TRANSCRIPTION FACTOR (EUROFUNG)-RELATED"/>
    <property type="match status" value="1"/>
</dbReference>
<name>A0A319DIF0_9EURO</name>
<keyword evidence="10" id="KW-1185">Reference proteome</keyword>
<keyword evidence="6" id="KW-0539">Nucleus</keyword>
<dbReference type="GO" id="GO:0008270">
    <property type="term" value="F:zinc ion binding"/>
    <property type="evidence" value="ECO:0007669"/>
    <property type="project" value="InterPro"/>
</dbReference>
<dbReference type="GO" id="GO:0005634">
    <property type="term" value="C:nucleus"/>
    <property type="evidence" value="ECO:0007669"/>
    <property type="project" value="UniProtKB-SubCell"/>
</dbReference>
<dbReference type="CDD" id="cd00067">
    <property type="entry name" value="GAL4"/>
    <property type="match status" value="1"/>
</dbReference>
<evidence type="ECO:0000256" key="3">
    <source>
        <dbReference type="ARBA" id="ARBA00023015"/>
    </source>
</evidence>
<dbReference type="PROSITE" id="PS00463">
    <property type="entry name" value="ZN2_CY6_FUNGAL_1"/>
    <property type="match status" value="1"/>
</dbReference>
<dbReference type="InterPro" id="IPR036864">
    <property type="entry name" value="Zn2-C6_fun-type_DNA-bd_sf"/>
</dbReference>
<accession>A0A319DIF0</accession>
<dbReference type="GO" id="GO:0009893">
    <property type="term" value="P:positive regulation of metabolic process"/>
    <property type="evidence" value="ECO:0007669"/>
    <property type="project" value="UniProtKB-ARBA"/>
</dbReference>
<dbReference type="VEuPathDB" id="FungiDB:BO71DRAFT_380628"/>
<organism evidence="9 10">
    <name type="scientific">Aspergillus ellipticus CBS 707.79</name>
    <dbReference type="NCBI Taxonomy" id="1448320"/>
    <lineage>
        <taxon>Eukaryota</taxon>
        <taxon>Fungi</taxon>
        <taxon>Dikarya</taxon>
        <taxon>Ascomycota</taxon>
        <taxon>Pezizomycotina</taxon>
        <taxon>Eurotiomycetes</taxon>
        <taxon>Eurotiomycetidae</taxon>
        <taxon>Eurotiales</taxon>
        <taxon>Aspergillaceae</taxon>
        <taxon>Aspergillus</taxon>
        <taxon>Aspergillus subgen. Circumdati</taxon>
    </lineage>
</organism>
<proteinExistence type="predicted"/>
<dbReference type="STRING" id="1448320.A0A319DIF0"/>
<evidence type="ECO:0000256" key="7">
    <source>
        <dbReference type="SAM" id="MobiDB-lite"/>
    </source>
</evidence>
<dbReference type="InterPro" id="IPR001138">
    <property type="entry name" value="Zn2Cys6_DnaBD"/>
</dbReference>
<keyword evidence="5" id="KW-0804">Transcription</keyword>
<evidence type="ECO:0000256" key="1">
    <source>
        <dbReference type="ARBA" id="ARBA00004123"/>
    </source>
</evidence>
<dbReference type="CDD" id="cd12148">
    <property type="entry name" value="fungal_TF_MHR"/>
    <property type="match status" value="1"/>
</dbReference>
<dbReference type="AlphaFoldDB" id="A0A319DIF0"/>
<feature type="region of interest" description="Disordered" evidence="7">
    <location>
        <begin position="94"/>
        <end position="115"/>
    </location>
</feature>
<gene>
    <name evidence="9" type="ORF">BO71DRAFT_380628</name>
</gene>
<dbReference type="OrthoDB" id="1600564at2759"/>
<dbReference type="Gene3D" id="4.10.240.10">
    <property type="entry name" value="Zn(2)-C6 fungal-type DNA-binding domain"/>
    <property type="match status" value="1"/>
</dbReference>
<evidence type="ECO:0000256" key="4">
    <source>
        <dbReference type="ARBA" id="ARBA00023125"/>
    </source>
</evidence>
<feature type="compositionally biased region" description="Low complexity" evidence="7">
    <location>
        <begin position="94"/>
        <end position="109"/>
    </location>
</feature>
<evidence type="ECO:0000313" key="9">
    <source>
        <dbReference type="EMBL" id="PYH93827.1"/>
    </source>
</evidence>
<dbReference type="SUPFAM" id="SSF57701">
    <property type="entry name" value="Zn2/Cys6 DNA-binding domain"/>
    <property type="match status" value="1"/>
</dbReference>
<evidence type="ECO:0000256" key="6">
    <source>
        <dbReference type="ARBA" id="ARBA00023242"/>
    </source>
</evidence>
<feature type="domain" description="Zn(2)-C6 fungal-type" evidence="8">
    <location>
        <begin position="16"/>
        <end position="46"/>
    </location>
</feature>
<evidence type="ECO:0000256" key="5">
    <source>
        <dbReference type="ARBA" id="ARBA00023163"/>
    </source>
</evidence>
<dbReference type="PANTHER" id="PTHR31845">
    <property type="entry name" value="FINGER DOMAIN PROTEIN, PUTATIVE-RELATED"/>
    <property type="match status" value="1"/>
</dbReference>
<dbReference type="Proteomes" id="UP000247810">
    <property type="component" value="Unassembled WGS sequence"/>
</dbReference>
<evidence type="ECO:0000259" key="8">
    <source>
        <dbReference type="PROSITE" id="PS00463"/>
    </source>
</evidence>
<dbReference type="GO" id="GO:0000981">
    <property type="term" value="F:DNA-binding transcription factor activity, RNA polymerase II-specific"/>
    <property type="evidence" value="ECO:0007669"/>
    <property type="project" value="InterPro"/>
</dbReference>
<keyword evidence="2" id="KW-0862">Zinc</keyword>
<protein>
    <recommendedName>
        <fullName evidence="8">Zn(2)-C6 fungal-type domain-containing protein</fullName>
    </recommendedName>
</protein>
<evidence type="ECO:0000256" key="2">
    <source>
        <dbReference type="ARBA" id="ARBA00022833"/>
    </source>
</evidence>
<keyword evidence="3" id="KW-0805">Transcription regulation</keyword>
<evidence type="ECO:0000313" key="10">
    <source>
        <dbReference type="Proteomes" id="UP000247810"/>
    </source>
</evidence>
<dbReference type="GO" id="GO:0000976">
    <property type="term" value="F:transcription cis-regulatory region binding"/>
    <property type="evidence" value="ECO:0007669"/>
    <property type="project" value="TreeGrafter"/>
</dbReference>
<keyword evidence="4" id="KW-0238">DNA-binding</keyword>
<dbReference type="EMBL" id="KZ825884">
    <property type="protein sequence ID" value="PYH93827.1"/>
    <property type="molecule type" value="Genomic_DNA"/>
</dbReference>
<reference evidence="9 10" key="1">
    <citation type="submission" date="2018-02" db="EMBL/GenBank/DDBJ databases">
        <title>The genomes of Aspergillus section Nigri reveals drivers in fungal speciation.</title>
        <authorList>
            <consortium name="DOE Joint Genome Institute"/>
            <person name="Vesth T.C."/>
            <person name="Nybo J."/>
            <person name="Theobald S."/>
            <person name="Brandl J."/>
            <person name="Frisvad J.C."/>
            <person name="Nielsen K.F."/>
            <person name="Lyhne E.K."/>
            <person name="Kogle M.E."/>
            <person name="Kuo A."/>
            <person name="Riley R."/>
            <person name="Clum A."/>
            <person name="Nolan M."/>
            <person name="Lipzen A."/>
            <person name="Salamov A."/>
            <person name="Henrissat B."/>
            <person name="Wiebenga A."/>
            <person name="De vries R.P."/>
            <person name="Grigoriev I.V."/>
            <person name="Mortensen U.H."/>
            <person name="Andersen M.R."/>
            <person name="Baker S.E."/>
        </authorList>
    </citation>
    <scope>NUCLEOTIDE SEQUENCE [LARGE SCALE GENOMIC DNA]</scope>
    <source>
        <strain evidence="9 10">CBS 707.79</strain>
    </source>
</reference>
<sequence>MAPGRSPVGAQVYGRACLNCSRSKCKCVRRPDSQACDRCHRLKRSCVTETSVRALKSAGNSPVSRINQLEGKIDSLVSLLGTGRTFDIPHLDTSLSSSSSLPSEPTPTSFPDEPSPDECLDIFRSRMLKYFPFLHIPQNAQCLQQERPFLLLCIKAAVIPDTKTKLTLGQKIKQTLTQRIFLDTKPAAVGIDLLLGLLTFLAWGHDHMLDGTPAKVSRFTQLAMTLAYDLRLNRPSLDDSHLLPIGRGCPSQRGHPTRSMEERRAILACFLLSSLVSSFFIQIDAMNWTPYMDECLDILSQSKESPYDEIFAHQVRLQRITAEAEGIKGTTTILSDLYLSALRRRVDDVKAHISPEIQQENILLASIHFTELSIFKPIISNQAIPTLEKLEHLYTCLQVVKAALDNFFKIPIAKYHGVSFPFFMQFARYIITLYQLSTLNDPSWDTAIVRSTIDILQVLDQLVSNMERARALEDERSADGLLDRSITKFRATRAWCAGKLAQDVDVGGFGDFATGEGEMQLDALFLDDIWLRDYLYLGG</sequence>
<dbReference type="InterPro" id="IPR051089">
    <property type="entry name" value="prtT"/>
</dbReference>